<dbReference type="Gene3D" id="3.30.565.10">
    <property type="entry name" value="Histidine kinase-like ATPase, C-terminal domain"/>
    <property type="match status" value="1"/>
</dbReference>
<keyword evidence="7" id="KW-0808">Transferase</keyword>
<evidence type="ECO:0000313" key="24">
    <source>
        <dbReference type="EMBL" id="AII04735.1"/>
    </source>
</evidence>
<evidence type="ECO:0000256" key="11">
    <source>
        <dbReference type="ARBA" id="ARBA00022801"/>
    </source>
</evidence>
<keyword evidence="11" id="KW-0378">Hydrolase</keyword>
<evidence type="ECO:0000256" key="20">
    <source>
        <dbReference type="ARBA" id="ARBA00041776"/>
    </source>
</evidence>
<evidence type="ECO:0000256" key="14">
    <source>
        <dbReference type="ARBA" id="ARBA00022912"/>
    </source>
</evidence>
<feature type="transmembrane region" description="Helical" evidence="21">
    <location>
        <begin position="133"/>
        <end position="154"/>
    </location>
</feature>
<proteinExistence type="predicted"/>
<protein>
    <recommendedName>
        <fullName evidence="19">Signal transduction histidine-protein kinase/phosphatase MprB</fullName>
        <ecNumber evidence="5">2.7.13.3</ecNumber>
    </recommendedName>
    <alternativeName>
        <fullName evidence="20">Mycobacterial persistence regulator B</fullName>
    </alternativeName>
</protein>
<dbReference type="EC" id="2.7.13.3" evidence="5"/>
<dbReference type="InterPro" id="IPR004358">
    <property type="entry name" value="Sig_transdc_His_kin-like_C"/>
</dbReference>
<comment type="catalytic activity">
    <reaction evidence="1">
        <text>ATP + protein L-histidine = ADP + protein N-phospho-L-histidine.</text>
        <dbReference type="EC" id="2.7.13.3"/>
    </reaction>
</comment>
<evidence type="ECO:0000256" key="1">
    <source>
        <dbReference type="ARBA" id="ARBA00000085"/>
    </source>
</evidence>
<evidence type="ECO:0000256" key="16">
    <source>
        <dbReference type="ARBA" id="ARBA00023012"/>
    </source>
</evidence>
<evidence type="ECO:0000256" key="21">
    <source>
        <dbReference type="SAM" id="Phobius"/>
    </source>
</evidence>
<feature type="domain" description="Histidine kinase" evidence="22">
    <location>
        <begin position="217"/>
        <end position="430"/>
    </location>
</feature>
<dbReference type="SMART" id="SM00387">
    <property type="entry name" value="HATPase_c"/>
    <property type="match status" value="1"/>
</dbReference>
<evidence type="ECO:0000256" key="6">
    <source>
        <dbReference type="ARBA" id="ARBA00022553"/>
    </source>
</evidence>
<evidence type="ECO:0000313" key="25">
    <source>
        <dbReference type="Proteomes" id="UP000028488"/>
    </source>
</evidence>
<name>A0A076EEM1_RHOOP</name>
<dbReference type="PROSITE" id="PS50109">
    <property type="entry name" value="HIS_KIN"/>
    <property type="match status" value="1"/>
</dbReference>
<feature type="domain" description="HAMP" evidence="23">
    <location>
        <begin position="157"/>
        <end position="209"/>
    </location>
</feature>
<evidence type="ECO:0000256" key="2">
    <source>
        <dbReference type="ARBA" id="ARBA00001936"/>
    </source>
</evidence>
<dbReference type="PROSITE" id="PS50885">
    <property type="entry name" value="HAMP"/>
    <property type="match status" value="1"/>
</dbReference>
<evidence type="ECO:0000256" key="8">
    <source>
        <dbReference type="ARBA" id="ARBA00022692"/>
    </source>
</evidence>
<reference evidence="24 25" key="1">
    <citation type="submission" date="2014-07" db="EMBL/GenBank/DDBJ databases">
        <title>Genome Sequence of Rhodococcus opacus Strain R7, a Biodegrader of Mono- and Polycyclic Aromatic Hydrocarbons.</title>
        <authorList>
            <person name="Di Gennaro P."/>
            <person name="Zampolli J."/>
            <person name="Presti I."/>
            <person name="Cappelletti M."/>
            <person name="D'Ursi P."/>
            <person name="Orro A."/>
            <person name="Mezzelani A."/>
            <person name="Milanesi L."/>
        </authorList>
    </citation>
    <scope>NUCLEOTIDE SEQUENCE [LARGE SCALE GENOMIC DNA]</scope>
    <source>
        <strain evidence="24 25">R7</strain>
    </source>
</reference>
<organism evidence="24 25">
    <name type="scientific">Rhodococcus opacus</name>
    <name type="common">Nocardia opaca</name>
    <dbReference type="NCBI Taxonomy" id="37919"/>
    <lineage>
        <taxon>Bacteria</taxon>
        <taxon>Bacillati</taxon>
        <taxon>Actinomycetota</taxon>
        <taxon>Actinomycetes</taxon>
        <taxon>Mycobacteriales</taxon>
        <taxon>Nocardiaceae</taxon>
        <taxon>Rhodococcus</taxon>
    </lineage>
</organism>
<keyword evidence="10" id="KW-0418">Kinase</keyword>
<keyword evidence="6" id="KW-0597">Phosphoprotein</keyword>
<keyword evidence="9" id="KW-0547">Nucleotide-binding</keyword>
<sequence>MRRRILQSILAVVILTALLLGVPLIYTAWLWVEDFNRSDLQVRLDRMATEIITQEGVNGVVEGDLDTNSLRLLTPAGGRLVVVYPTTDDGAARVDIGESSVQSPLVESLAMGTSGSLRLEVPSDEMRTQQRQAVGAVALLVLVSIAAGTVVAYVTAKRLADPLRDVANRAARLAEGDFRPDVRRHGIPELDRVSDVLDSATVEIAGRLQREHALVADVSHQLRSRLTAVRLRLDELSVHSDPAVVVEADEAMAQVDRLTVAIDELVRSSRSNGTETQVSVIRELSVVIADWKRPFEDADRELVLRGDTNVMASTTGSRLREAVAVLVDNALMHGAGTCTVAVRLIQGQNLRTPGEETSPRETMVCVEVSDEGVGVSNDLAPHIFDRGFSGAGSTGVGLALARALIEADGGRLELQRRRPALFAIFVPLAREHVPTRVTGIREPR</sequence>
<dbReference type="Proteomes" id="UP000028488">
    <property type="component" value="Chromosome"/>
</dbReference>
<comment type="subcellular location">
    <subcellularLocation>
        <location evidence="4">Cell membrane</location>
    </subcellularLocation>
</comment>
<dbReference type="InterPro" id="IPR036890">
    <property type="entry name" value="HATPase_C_sf"/>
</dbReference>
<accession>A0A076EEM1</accession>
<evidence type="ECO:0000256" key="19">
    <source>
        <dbReference type="ARBA" id="ARBA00040454"/>
    </source>
</evidence>
<dbReference type="InterPro" id="IPR003660">
    <property type="entry name" value="HAMP_dom"/>
</dbReference>
<comment type="cofactor">
    <cofactor evidence="2">
        <name>Mn(2+)</name>
        <dbReference type="ChEBI" id="CHEBI:29035"/>
    </cofactor>
</comment>
<dbReference type="GO" id="GO:0004721">
    <property type="term" value="F:phosphoprotein phosphatase activity"/>
    <property type="evidence" value="ECO:0007669"/>
    <property type="project" value="UniProtKB-KW"/>
</dbReference>
<dbReference type="PANTHER" id="PTHR44936">
    <property type="entry name" value="SENSOR PROTEIN CREC"/>
    <property type="match status" value="1"/>
</dbReference>
<dbReference type="eggNOG" id="COG0642">
    <property type="taxonomic scope" value="Bacteria"/>
</dbReference>
<evidence type="ECO:0000256" key="17">
    <source>
        <dbReference type="ARBA" id="ARBA00023016"/>
    </source>
</evidence>
<dbReference type="GO" id="GO:0000155">
    <property type="term" value="F:phosphorelay sensor kinase activity"/>
    <property type="evidence" value="ECO:0007669"/>
    <property type="project" value="InterPro"/>
</dbReference>
<keyword evidence="18" id="KW-0464">Manganese</keyword>
<dbReference type="RefSeq" id="WP_037245070.1">
    <property type="nucleotide sequence ID" value="NZ_CP008947.1"/>
</dbReference>
<dbReference type="AlphaFoldDB" id="A0A076EEM1"/>
<evidence type="ECO:0000256" key="13">
    <source>
        <dbReference type="ARBA" id="ARBA00022842"/>
    </source>
</evidence>
<dbReference type="InterPro" id="IPR005467">
    <property type="entry name" value="His_kinase_dom"/>
</dbReference>
<dbReference type="InterPro" id="IPR003594">
    <property type="entry name" value="HATPase_dom"/>
</dbReference>
<dbReference type="SUPFAM" id="SSF55874">
    <property type="entry name" value="ATPase domain of HSP90 chaperone/DNA topoisomerase II/histidine kinase"/>
    <property type="match status" value="1"/>
</dbReference>
<dbReference type="InterPro" id="IPR036097">
    <property type="entry name" value="HisK_dim/P_sf"/>
</dbReference>
<evidence type="ECO:0000256" key="3">
    <source>
        <dbReference type="ARBA" id="ARBA00001946"/>
    </source>
</evidence>
<gene>
    <name evidence="24" type="ORF">EP51_09020</name>
</gene>
<dbReference type="PANTHER" id="PTHR44936:SF9">
    <property type="entry name" value="SENSOR PROTEIN CREC"/>
    <property type="match status" value="1"/>
</dbReference>
<keyword evidence="16" id="KW-0902">Two-component regulatory system</keyword>
<evidence type="ECO:0000259" key="23">
    <source>
        <dbReference type="PROSITE" id="PS50885"/>
    </source>
</evidence>
<evidence type="ECO:0000256" key="18">
    <source>
        <dbReference type="ARBA" id="ARBA00023211"/>
    </source>
</evidence>
<dbReference type="GO" id="GO:0005886">
    <property type="term" value="C:plasma membrane"/>
    <property type="evidence" value="ECO:0007669"/>
    <property type="project" value="UniProtKB-SubCell"/>
</dbReference>
<evidence type="ECO:0000259" key="22">
    <source>
        <dbReference type="PROSITE" id="PS50109"/>
    </source>
</evidence>
<dbReference type="PRINTS" id="PR00344">
    <property type="entry name" value="BCTRLSENSOR"/>
</dbReference>
<dbReference type="InterPro" id="IPR050980">
    <property type="entry name" value="2C_sensor_his_kinase"/>
</dbReference>
<keyword evidence="21" id="KW-0472">Membrane</keyword>
<dbReference type="SUPFAM" id="SSF47384">
    <property type="entry name" value="Homodimeric domain of signal transducing histidine kinase"/>
    <property type="match status" value="1"/>
</dbReference>
<evidence type="ECO:0000256" key="12">
    <source>
        <dbReference type="ARBA" id="ARBA00022840"/>
    </source>
</evidence>
<keyword evidence="14" id="KW-0904">Protein phosphatase</keyword>
<dbReference type="Gene3D" id="1.10.287.130">
    <property type="match status" value="1"/>
</dbReference>
<evidence type="ECO:0000256" key="7">
    <source>
        <dbReference type="ARBA" id="ARBA00022679"/>
    </source>
</evidence>
<evidence type="ECO:0000256" key="4">
    <source>
        <dbReference type="ARBA" id="ARBA00004236"/>
    </source>
</evidence>
<dbReference type="EMBL" id="CP008947">
    <property type="protein sequence ID" value="AII04735.1"/>
    <property type="molecule type" value="Genomic_DNA"/>
</dbReference>
<keyword evidence="13" id="KW-0460">Magnesium</keyword>
<keyword evidence="8 21" id="KW-0812">Transmembrane</keyword>
<evidence type="ECO:0000256" key="9">
    <source>
        <dbReference type="ARBA" id="ARBA00022741"/>
    </source>
</evidence>
<evidence type="ECO:0000256" key="15">
    <source>
        <dbReference type="ARBA" id="ARBA00022989"/>
    </source>
</evidence>
<evidence type="ECO:0000256" key="5">
    <source>
        <dbReference type="ARBA" id="ARBA00012438"/>
    </source>
</evidence>
<keyword evidence="15 21" id="KW-1133">Transmembrane helix</keyword>
<keyword evidence="17" id="KW-0346">Stress response</keyword>
<feature type="transmembrane region" description="Helical" evidence="21">
    <location>
        <begin position="9"/>
        <end position="32"/>
    </location>
</feature>
<dbReference type="GO" id="GO:0005524">
    <property type="term" value="F:ATP binding"/>
    <property type="evidence" value="ECO:0007669"/>
    <property type="project" value="UniProtKB-KW"/>
</dbReference>
<evidence type="ECO:0000256" key="10">
    <source>
        <dbReference type="ARBA" id="ARBA00022777"/>
    </source>
</evidence>
<keyword evidence="12" id="KW-0067">ATP-binding</keyword>
<comment type="cofactor">
    <cofactor evidence="3">
        <name>Mg(2+)</name>
        <dbReference type="ChEBI" id="CHEBI:18420"/>
    </cofactor>
</comment>
<dbReference type="Pfam" id="PF02518">
    <property type="entry name" value="HATPase_c"/>
    <property type="match status" value="1"/>
</dbReference>